<dbReference type="AlphaFoldDB" id="A0AA86GJT4"/>
<dbReference type="InterPro" id="IPR025110">
    <property type="entry name" value="AMP-bd_C"/>
</dbReference>
<dbReference type="PANTHER" id="PTHR43767">
    <property type="entry name" value="LONG-CHAIN-FATTY-ACID--COA LIGASE"/>
    <property type="match status" value="1"/>
</dbReference>
<keyword evidence="9" id="KW-1185">Reference proteome</keyword>
<keyword evidence="2 8" id="KW-0436">Ligase</keyword>
<evidence type="ECO:0000256" key="2">
    <source>
        <dbReference type="ARBA" id="ARBA00022598"/>
    </source>
</evidence>
<evidence type="ECO:0000256" key="3">
    <source>
        <dbReference type="ARBA" id="ARBA00051915"/>
    </source>
</evidence>
<evidence type="ECO:0000313" key="8">
    <source>
        <dbReference type="EMBL" id="AMG72828.1"/>
    </source>
</evidence>
<dbReference type="InterPro" id="IPR050237">
    <property type="entry name" value="ATP-dep_AMP-bd_enzyme"/>
</dbReference>
<sequence length="521" mass="55716">MIDLDAIRTLADIPAAQARKRGDAVAVKFGDRETRFAELDAQSNRVAHALIAAGVAPGDRVSVLTKNHDAWYPLFFGTARARACLAPTNCRLAAGEIEFILGDAGPKLLFVGEDFFDTALTAVAGLPNPPRLVALYGAHPAFESLDAWIGDAPATPPADEPQLGDDVLQLYTSGTTGRPKGVVLANRTYRRFLEMATEIDGFAYDEDETVMIVMPLFHVAGTNVSFSGLAQGGRLVLVKDFAAGDAIAMLSEERVAHAFLAPAMIQMMLQQPGAETGDYARLRSIAYGASPIAEDVLRRARAVFGCDFVQFYGMTESAGGGSYLSPAAHDLPGKLTSCGQPWPGAEMAILDGEGRPLGDGEIGEIAIRGDIVMKEYWNRPEATVETVVDGWLHTGDVGYRDADGYYFVHDRIKDMIVSGGENVYPAEVESAIMGCPGVADVAVIGVPDAKWGEAVKALIVPAPGAEVAADDVIAWARERIAAYKAPKSVDIIDALPRNPSGKVLRRELRAPYWEGRDRAVG</sequence>
<evidence type="ECO:0000259" key="6">
    <source>
        <dbReference type="Pfam" id="PF00501"/>
    </source>
</evidence>
<proteinExistence type="inferred from homology"/>
<dbReference type="SUPFAM" id="SSF56801">
    <property type="entry name" value="Acetyl-CoA synthetase-like"/>
    <property type="match status" value="1"/>
</dbReference>
<evidence type="ECO:0000256" key="1">
    <source>
        <dbReference type="ARBA" id="ARBA00006432"/>
    </source>
</evidence>
<accession>A0AA86GJT4</accession>
<dbReference type="InterPro" id="IPR045851">
    <property type="entry name" value="AMP-bd_C_sf"/>
</dbReference>
<evidence type="ECO:0000256" key="4">
    <source>
        <dbReference type="ARBA" id="ARBA00066616"/>
    </source>
</evidence>
<feature type="domain" description="AMP-binding enzyme C-terminal" evidence="7">
    <location>
        <begin position="427"/>
        <end position="502"/>
    </location>
</feature>
<dbReference type="EMBL" id="CP012199">
    <property type="protein sequence ID" value="AMG72828.1"/>
    <property type="molecule type" value="Genomic_DNA"/>
</dbReference>
<comment type="catalytic activity">
    <reaction evidence="3">
        <text>3-(methylsulfanyl)propanoate + ATP + CoA = 3-(methylsulfanyl)propanoyl-CoA + AMP + diphosphate</text>
        <dbReference type="Rhea" id="RHEA:43052"/>
        <dbReference type="ChEBI" id="CHEBI:30616"/>
        <dbReference type="ChEBI" id="CHEBI:33019"/>
        <dbReference type="ChEBI" id="CHEBI:49016"/>
        <dbReference type="ChEBI" id="CHEBI:57287"/>
        <dbReference type="ChEBI" id="CHEBI:82815"/>
        <dbReference type="ChEBI" id="CHEBI:456215"/>
        <dbReference type="EC" id="6.2.1.44"/>
    </reaction>
    <physiologicalReaction direction="left-to-right" evidence="3">
        <dbReference type="Rhea" id="RHEA:43053"/>
    </physiologicalReaction>
</comment>
<name>A0AA86GJT4_9SPHN</name>
<dbReference type="FunFam" id="3.30.300.30:FF:000008">
    <property type="entry name" value="2,3-dihydroxybenzoate-AMP ligase"/>
    <property type="match status" value="1"/>
</dbReference>
<comment type="similarity">
    <text evidence="1">Belongs to the ATP-dependent AMP-binding enzyme family.</text>
</comment>
<dbReference type="InterPro" id="IPR000873">
    <property type="entry name" value="AMP-dep_synth/lig_dom"/>
</dbReference>
<organism evidence="8 9">
    <name type="scientific">Sphingopyxis granuli</name>
    <dbReference type="NCBI Taxonomy" id="267128"/>
    <lineage>
        <taxon>Bacteria</taxon>
        <taxon>Pseudomonadati</taxon>
        <taxon>Pseudomonadota</taxon>
        <taxon>Alphaproteobacteria</taxon>
        <taxon>Sphingomonadales</taxon>
        <taxon>Sphingomonadaceae</taxon>
        <taxon>Sphingopyxis</taxon>
    </lineage>
</organism>
<dbReference type="GO" id="GO:0016878">
    <property type="term" value="F:acid-thiol ligase activity"/>
    <property type="evidence" value="ECO:0007669"/>
    <property type="project" value="UniProtKB-ARBA"/>
</dbReference>
<dbReference type="InterPro" id="IPR042099">
    <property type="entry name" value="ANL_N_sf"/>
</dbReference>
<evidence type="ECO:0000259" key="7">
    <source>
        <dbReference type="Pfam" id="PF13193"/>
    </source>
</evidence>
<gene>
    <name evidence="8" type="primary">fadD13</name>
    <name evidence="8" type="ORF">SGRAN_0432</name>
</gene>
<protein>
    <recommendedName>
        <fullName evidence="5">3-methylmercaptopropionyl-CoA ligase</fullName>
        <ecNumber evidence="4">6.2.1.44</ecNumber>
    </recommendedName>
</protein>
<dbReference type="Gene3D" id="3.40.50.12780">
    <property type="entry name" value="N-terminal domain of ligase-like"/>
    <property type="match status" value="1"/>
</dbReference>
<reference evidence="8 9" key="1">
    <citation type="journal article" date="2016" name="BMC Genomics">
        <title>Genomic analysis of the nitrate-respiring Sphingopyxis granuli (formerly Sphingomonas macrogoltabida) strain TFA.</title>
        <authorList>
            <person name="Garcia-Romero I."/>
            <person name="Perez-Pulido A.J."/>
            <person name="Gonzalez-Flores Y.E."/>
            <person name="Reyes-Ramirez F."/>
            <person name="Santero E."/>
            <person name="Floriano B."/>
        </authorList>
    </citation>
    <scope>NUCLEOTIDE SEQUENCE [LARGE SCALE GENOMIC DNA]</scope>
    <source>
        <strain evidence="8 9">TFA</strain>
    </source>
</reference>
<dbReference type="RefSeq" id="WP_067180380.1">
    <property type="nucleotide sequence ID" value="NZ_CP012199.1"/>
</dbReference>
<dbReference type="Pfam" id="PF00501">
    <property type="entry name" value="AMP-binding"/>
    <property type="match status" value="1"/>
</dbReference>
<feature type="domain" description="AMP-dependent synthetase/ligase" evidence="6">
    <location>
        <begin position="16"/>
        <end position="377"/>
    </location>
</feature>
<dbReference type="KEGG" id="sgi:SGRAN_0432"/>
<dbReference type="PANTHER" id="PTHR43767:SF1">
    <property type="entry name" value="NONRIBOSOMAL PEPTIDE SYNTHASE PES1 (EUROFUNG)-RELATED"/>
    <property type="match status" value="1"/>
</dbReference>
<dbReference type="Gene3D" id="3.30.300.30">
    <property type="match status" value="1"/>
</dbReference>
<dbReference type="Pfam" id="PF13193">
    <property type="entry name" value="AMP-binding_C"/>
    <property type="match status" value="1"/>
</dbReference>
<dbReference type="Proteomes" id="UP000058599">
    <property type="component" value="Chromosome"/>
</dbReference>
<evidence type="ECO:0000313" key="9">
    <source>
        <dbReference type="Proteomes" id="UP000058599"/>
    </source>
</evidence>
<dbReference type="CDD" id="cd17631">
    <property type="entry name" value="FACL_FadD13-like"/>
    <property type="match status" value="1"/>
</dbReference>
<dbReference type="EC" id="6.2.1.44" evidence="4"/>
<dbReference type="NCBIfam" id="NF004837">
    <property type="entry name" value="PRK06187.1"/>
    <property type="match status" value="1"/>
</dbReference>
<evidence type="ECO:0000256" key="5">
    <source>
        <dbReference type="ARBA" id="ARBA00067668"/>
    </source>
</evidence>